<accession>A0ABT7V5N6</accession>
<dbReference type="Proteomes" id="UP001529256">
    <property type="component" value="Unassembled WGS sequence"/>
</dbReference>
<reference evidence="1" key="1">
    <citation type="submission" date="2023-06" db="EMBL/GenBank/DDBJ databases">
        <title>Identification and characterization of horizontal gene transfer across gut microbiota members of farm animals based on homology search.</title>
        <authorList>
            <person name="Schwarzerova J."/>
            <person name="Nykrynova M."/>
            <person name="Jureckova K."/>
            <person name="Cejkova D."/>
            <person name="Rychlik I."/>
        </authorList>
    </citation>
    <scope>NUCLEOTIDE SEQUENCE</scope>
    <source>
        <strain evidence="1">153_Feed</strain>
    </source>
</reference>
<proteinExistence type="predicted"/>
<comment type="caution">
    <text evidence="1">The sequence shown here is derived from an EMBL/GenBank/DDBJ whole genome shotgun (WGS) entry which is preliminary data.</text>
</comment>
<name>A0ABT7V5N6_9ACTN</name>
<organism evidence="1 2">
    <name type="scientific">Thermophilibacter provencensis</name>
    <dbReference type="NCBI Taxonomy" id="1852386"/>
    <lineage>
        <taxon>Bacteria</taxon>
        <taxon>Bacillati</taxon>
        <taxon>Actinomycetota</taxon>
        <taxon>Coriobacteriia</taxon>
        <taxon>Coriobacteriales</taxon>
        <taxon>Atopobiaceae</taxon>
        <taxon>Thermophilibacter</taxon>
    </lineage>
</organism>
<keyword evidence="2" id="KW-1185">Reference proteome</keyword>
<protein>
    <submittedName>
        <fullName evidence="1">Uncharacterized protein</fullName>
    </submittedName>
</protein>
<evidence type="ECO:0000313" key="2">
    <source>
        <dbReference type="Proteomes" id="UP001529256"/>
    </source>
</evidence>
<dbReference type="RefSeq" id="WP_204562657.1">
    <property type="nucleotide sequence ID" value="NZ_JAUDEA010000025.1"/>
</dbReference>
<dbReference type="EMBL" id="JAUDEA010000025">
    <property type="protein sequence ID" value="MDM8271917.1"/>
    <property type="molecule type" value="Genomic_DNA"/>
</dbReference>
<sequence>MRHVKVNFPYDEAGFEHGNGEGMFVIVTDEVHAEVMDDSSRGVRLRGILDNDSIDRPFLVHGLEVEFVTRGEFRPVALMEGLEDKRPDMEAYREAASQVE</sequence>
<gene>
    <name evidence="1" type="ORF">QUW25_09595</name>
</gene>
<evidence type="ECO:0000313" key="1">
    <source>
        <dbReference type="EMBL" id="MDM8271917.1"/>
    </source>
</evidence>
<reference evidence="1" key="2">
    <citation type="submission" date="2023-06" db="EMBL/GenBank/DDBJ databases">
        <authorList>
            <person name="Zeman M."/>
            <person name="Kubasova T."/>
            <person name="Jahodarova E."/>
            <person name="Nykrynova M."/>
            <person name="Rychlik I."/>
        </authorList>
    </citation>
    <scope>NUCLEOTIDE SEQUENCE</scope>
    <source>
        <strain evidence="1">153_Feed</strain>
    </source>
</reference>